<sequence>MGLVKRENKWRKKQVLIHYNLLKNYIPTGGRTHDAREAAKVEVSALRFPAFSNNPASPKINQAFAMLSPEQRKAILERIKRQNDALQRQKSGKA</sequence>
<name>A0A8T4KSM3_9ARCH</name>
<organism evidence="1 2">
    <name type="scientific">Candidatus Iainarchaeum sp</name>
    <dbReference type="NCBI Taxonomy" id="3101447"/>
    <lineage>
        <taxon>Archaea</taxon>
        <taxon>Candidatus Iainarchaeota</taxon>
        <taxon>Candidatus Iainarchaeia</taxon>
        <taxon>Candidatus Iainarchaeales</taxon>
        <taxon>Candidatus Iainarchaeaceae</taxon>
        <taxon>Candidatus Iainarchaeum</taxon>
    </lineage>
</organism>
<dbReference type="Proteomes" id="UP000680185">
    <property type="component" value="Unassembled WGS sequence"/>
</dbReference>
<gene>
    <name evidence="1" type="ORF">J4478_01775</name>
</gene>
<proteinExistence type="predicted"/>
<reference evidence="1" key="1">
    <citation type="submission" date="2021-03" db="EMBL/GenBank/DDBJ databases">
        <authorList>
            <person name="Jaffe A."/>
        </authorList>
    </citation>
    <scope>NUCLEOTIDE SEQUENCE</scope>
    <source>
        <strain evidence="1">RIFCSPLOWO2_01_FULL_43_13</strain>
    </source>
</reference>
<evidence type="ECO:0000313" key="1">
    <source>
        <dbReference type="EMBL" id="MBS3058108.1"/>
    </source>
</evidence>
<reference evidence="1" key="2">
    <citation type="submission" date="2021-05" db="EMBL/GenBank/DDBJ databases">
        <title>Protein family content uncovers lineage relationships and bacterial pathway maintenance mechanisms in DPANN archaea.</title>
        <authorList>
            <person name="Castelle C.J."/>
            <person name="Meheust R."/>
            <person name="Jaffe A.L."/>
            <person name="Seitz K."/>
            <person name="Gong X."/>
            <person name="Baker B.J."/>
            <person name="Banfield J.F."/>
        </authorList>
    </citation>
    <scope>NUCLEOTIDE SEQUENCE</scope>
    <source>
        <strain evidence="1">RIFCSPLOWO2_01_FULL_43_13</strain>
    </source>
</reference>
<protein>
    <submittedName>
        <fullName evidence="1">Uncharacterized protein</fullName>
    </submittedName>
</protein>
<dbReference type="EMBL" id="JAGVWB010000010">
    <property type="protein sequence ID" value="MBS3058108.1"/>
    <property type="molecule type" value="Genomic_DNA"/>
</dbReference>
<evidence type="ECO:0000313" key="2">
    <source>
        <dbReference type="Proteomes" id="UP000680185"/>
    </source>
</evidence>
<comment type="caution">
    <text evidence="1">The sequence shown here is derived from an EMBL/GenBank/DDBJ whole genome shotgun (WGS) entry which is preliminary data.</text>
</comment>
<accession>A0A8T4KSM3</accession>
<dbReference type="AlphaFoldDB" id="A0A8T4KSM3"/>